<dbReference type="Gene3D" id="2.60.40.1120">
    <property type="entry name" value="Carboxypeptidase-like, regulatory domain"/>
    <property type="match status" value="1"/>
</dbReference>
<protein>
    <recommendedName>
        <fullName evidence="4">Carboxypeptidase-like regulatory domain-containing protein</fullName>
    </recommendedName>
</protein>
<dbReference type="SUPFAM" id="SSF49464">
    <property type="entry name" value="Carboxypeptidase regulatory domain-like"/>
    <property type="match status" value="1"/>
</dbReference>
<sequence>MKLTATPFDPQTGELLPVYRDAYLRGDLARASAQAVEQYLRSDNTQAHETLTRWHQLGDEQAASPSWVQKQVQYVRAQPVRFRQRALALVATGALLAGVTMAGTGLPAAGNLPAASAETAMPLGAESAEAAASSMVLVHGRILDEAGQPLVGATVMHKGTRNGVSTNADGSYLLRVPAGTATTLQYGYGGLASQEVAVRGVAPAAVTLRPAGAVVASTAAASTAPAAPKRRHWLFF</sequence>
<dbReference type="AlphaFoldDB" id="A0A502GW25"/>
<evidence type="ECO:0000313" key="2">
    <source>
        <dbReference type="EMBL" id="TPG65430.1"/>
    </source>
</evidence>
<dbReference type="OrthoDB" id="883344at2"/>
<comment type="caution">
    <text evidence="2">The sequence shown here is derived from an EMBL/GenBank/DDBJ whole genome shotgun (WGS) entry which is preliminary data.</text>
</comment>
<evidence type="ECO:0008006" key="4">
    <source>
        <dbReference type="Google" id="ProtNLM"/>
    </source>
</evidence>
<dbReference type="Proteomes" id="UP000317646">
    <property type="component" value="Unassembled WGS sequence"/>
</dbReference>
<feature type="transmembrane region" description="Helical" evidence="1">
    <location>
        <begin position="86"/>
        <end position="106"/>
    </location>
</feature>
<organism evidence="2 3">
    <name type="scientific">Hymenobacter nivis</name>
    <dbReference type="NCBI Taxonomy" id="1850093"/>
    <lineage>
        <taxon>Bacteria</taxon>
        <taxon>Pseudomonadati</taxon>
        <taxon>Bacteroidota</taxon>
        <taxon>Cytophagia</taxon>
        <taxon>Cytophagales</taxon>
        <taxon>Hymenobacteraceae</taxon>
        <taxon>Hymenobacter</taxon>
    </lineage>
</organism>
<proteinExistence type="predicted"/>
<keyword evidence="1" id="KW-0812">Transmembrane</keyword>
<dbReference type="InterPro" id="IPR008969">
    <property type="entry name" value="CarboxyPept-like_regulatory"/>
</dbReference>
<dbReference type="EMBL" id="RCYZ01000005">
    <property type="protein sequence ID" value="TPG65430.1"/>
    <property type="molecule type" value="Genomic_DNA"/>
</dbReference>
<dbReference type="RefSeq" id="WP_140467299.1">
    <property type="nucleotide sequence ID" value="NZ_RCYZ01000005.1"/>
</dbReference>
<keyword evidence="3" id="KW-1185">Reference proteome</keyword>
<gene>
    <name evidence="2" type="ORF">EAH73_13230</name>
</gene>
<keyword evidence="1" id="KW-1133">Transmembrane helix</keyword>
<dbReference type="Pfam" id="PF13715">
    <property type="entry name" value="CarbopepD_reg_2"/>
    <property type="match status" value="1"/>
</dbReference>
<keyword evidence="1" id="KW-0472">Membrane</keyword>
<reference evidence="2 3" key="1">
    <citation type="journal article" date="2019" name="Environ. Microbiol.">
        <title>Species interactions and distinct microbial communities in high Arctic permafrost affected cryosols are associated with the CH4 and CO2 gas fluxes.</title>
        <authorList>
            <person name="Altshuler I."/>
            <person name="Hamel J."/>
            <person name="Turney S."/>
            <person name="Magnuson E."/>
            <person name="Levesque R."/>
            <person name="Greer C."/>
            <person name="Whyte L.G."/>
        </authorList>
    </citation>
    <scope>NUCLEOTIDE SEQUENCE [LARGE SCALE GENOMIC DNA]</scope>
    <source>
        <strain evidence="2 3">S9.2P</strain>
    </source>
</reference>
<name>A0A502GW25_9BACT</name>
<evidence type="ECO:0000256" key="1">
    <source>
        <dbReference type="SAM" id="Phobius"/>
    </source>
</evidence>
<accession>A0A502GW25</accession>
<evidence type="ECO:0000313" key="3">
    <source>
        <dbReference type="Proteomes" id="UP000317646"/>
    </source>
</evidence>